<protein>
    <recommendedName>
        <fullName evidence="2">Disease resistance protein At4g27190-like leucine-rich repeats domain-containing protein</fullName>
    </recommendedName>
</protein>
<comment type="caution">
    <text evidence="3">The sequence shown here is derived from an EMBL/GenBank/DDBJ whole genome shotgun (WGS) entry which is preliminary data.</text>
</comment>
<keyword evidence="1" id="KW-0611">Plant defense</keyword>
<dbReference type="Proteomes" id="UP000593573">
    <property type="component" value="Unassembled WGS sequence"/>
</dbReference>
<feature type="domain" description="Disease resistance protein At4g27190-like leucine-rich repeats" evidence="2">
    <location>
        <begin position="142"/>
        <end position="253"/>
    </location>
</feature>
<gene>
    <name evidence="3" type="ORF">Goklo_025808</name>
</gene>
<dbReference type="InterPro" id="IPR032675">
    <property type="entry name" value="LRR_dom_sf"/>
</dbReference>
<dbReference type="Pfam" id="PF23247">
    <property type="entry name" value="LRR_RPS2"/>
    <property type="match status" value="1"/>
</dbReference>
<organism evidence="3 4">
    <name type="scientific">Gossypium klotzschianum</name>
    <dbReference type="NCBI Taxonomy" id="34286"/>
    <lineage>
        <taxon>Eukaryota</taxon>
        <taxon>Viridiplantae</taxon>
        <taxon>Streptophyta</taxon>
        <taxon>Embryophyta</taxon>
        <taxon>Tracheophyta</taxon>
        <taxon>Spermatophyta</taxon>
        <taxon>Magnoliopsida</taxon>
        <taxon>eudicotyledons</taxon>
        <taxon>Gunneridae</taxon>
        <taxon>Pentapetalae</taxon>
        <taxon>rosids</taxon>
        <taxon>malvids</taxon>
        <taxon>Malvales</taxon>
        <taxon>Malvaceae</taxon>
        <taxon>Malvoideae</taxon>
        <taxon>Gossypium</taxon>
    </lineage>
</organism>
<dbReference type="PANTHER" id="PTHR33463">
    <property type="entry name" value="NB-ARC DOMAIN-CONTAINING PROTEIN-RELATED"/>
    <property type="match status" value="1"/>
</dbReference>
<dbReference type="InterPro" id="IPR057135">
    <property type="entry name" value="At4g27190-like_LRR"/>
</dbReference>
<dbReference type="PANTHER" id="PTHR33463:SF212">
    <property type="entry name" value="AND NB-ARC DOMAINS-CONTAINING DISEASE RESISTANCE PROTEIN, PUTATIVE-RELATED"/>
    <property type="match status" value="1"/>
</dbReference>
<dbReference type="InterPro" id="IPR050905">
    <property type="entry name" value="Plant_NBS-LRR"/>
</dbReference>
<sequence length="305" mass="35159">MGPTNIAARLTKRRLEVQLMDEWWETPLLPMKNVILSGCRIGREDPAELPSDVRSLRILRCHNIRSLSDLPFFQKTNELGFCSIHDCRGMESVLDLSSQSQSCTPFENLELLRLENLDNLHVLVRVAEASVVSTLSSQSIPAIFSHLKSFHIEGCSNMKQLFPFDLVHDLQNLENLIVRGCGQIEEIIGPKEEEENHKGNGTQAPTKFSLPKLKELELTRLPELKSICSSNREMVCNSLRKIEVWNCTKLKRMPLYLPLFQDTHQSAPSAHPFERIRICPKEWWESVEWDYPNAKEVLRPWLNLY</sequence>
<proteinExistence type="predicted"/>
<keyword evidence="4" id="KW-1185">Reference proteome</keyword>
<evidence type="ECO:0000256" key="1">
    <source>
        <dbReference type="ARBA" id="ARBA00022821"/>
    </source>
</evidence>
<accession>A0A7J8TSU8</accession>
<reference evidence="3 4" key="1">
    <citation type="journal article" date="2019" name="Genome Biol. Evol.">
        <title>Insights into the evolution of the New World diploid cottons (Gossypium, subgenus Houzingenia) based on genome sequencing.</title>
        <authorList>
            <person name="Grover C.E."/>
            <person name="Arick M.A. 2nd"/>
            <person name="Thrash A."/>
            <person name="Conover J.L."/>
            <person name="Sanders W.S."/>
            <person name="Peterson D.G."/>
            <person name="Frelichowski J.E."/>
            <person name="Scheffler J.A."/>
            <person name="Scheffler B.E."/>
            <person name="Wendel J.F."/>
        </authorList>
    </citation>
    <scope>NUCLEOTIDE SEQUENCE [LARGE SCALE GENOMIC DNA]</scope>
    <source>
        <strain evidence="3">57</strain>
        <tissue evidence="3">Leaf</tissue>
    </source>
</reference>
<evidence type="ECO:0000313" key="4">
    <source>
        <dbReference type="Proteomes" id="UP000593573"/>
    </source>
</evidence>
<dbReference type="OrthoDB" id="1750503at2759"/>
<evidence type="ECO:0000313" key="3">
    <source>
        <dbReference type="EMBL" id="MBA0641240.1"/>
    </source>
</evidence>
<dbReference type="EMBL" id="JABFAB010000002">
    <property type="protein sequence ID" value="MBA0641240.1"/>
    <property type="molecule type" value="Genomic_DNA"/>
</dbReference>
<dbReference type="Gene3D" id="3.80.10.10">
    <property type="entry name" value="Ribonuclease Inhibitor"/>
    <property type="match status" value="1"/>
</dbReference>
<evidence type="ECO:0000259" key="2">
    <source>
        <dbReference type="Pfam" id="PF23247"/>
    </source>
</evidence>
<name>A0A7J8TSU8_9ROSI</name>
<dbReference type="AlphaFoldDB" id="A0A7J8TSU8"/>
<dbReference type="SUPFAM" id="SSF52047">
    <property type="entry name" value="RNI-like"/>
    <property type="match status" value="1"/>
</dbReference>